<accession>A0A6M3II42</accession>
<protein>
    <submittedName>
        <fullName evidence="1">Putative ATPase domain containing protein</fullName>
    </submittedName>
</protein>
<dbReference type="EMBL" id="MT141236">
    <property type="protein sequence ID" value="QJA56737.1"/>
    <property type="molecule type" value="Genomic_DNA"/>
</dbReference>
<dbReference type="SUPFAM" id="SSF52540">
    <property type="entry name" value="P-loop containing nucleoside triphosphate hydrolases"/>
    <property type="match status" value="1"/>
</dbReference>
<dbReference type="InterPro" id="IPR027417">
    <property type="entry name" value="P-loop_NTPase"/>
</dbReference>
<dbReference type="AlphaFoldDB" id="A0A6M3II42"/>
<dbReference type="Pfam" id="PF13479">
    <property type="entry name" value="AAA_24"/>
    <property type="match status" value="1"/>
</dbReference>
<reference evidence="1" key="1">
    <citation type="submission" date="2020-03" db="EMBL/GenBank/DDBJ databases">
        <title>The deep terrestrial virosphere.</title>
        <authorList>
            <person name="Holmfeldt K."/>
            <person name="Nilsson E."/>
            <person name="Simone D."/>
            <person name="Lopez-Fernandez M."/>
            <person name="Wu X."/>
            <person name="de Brujin I."/>
            <person name="Lundin D."/>
            <person name="Andersson A."/>
            <person name="Bertilsson S."/>
            <person name="Dopson M."/>
        </authorList>
    </citation>
    <scope>NUCLEOTIDE SEQUENCE</scope>
    <source>
        <strain evidence="1">MM415B01803</strain>
    </source>
</reference>
<proteinExistence type="predicted"/>
<sequence>MKLTTAPPVQLSMFVPTSYNVLIYGKNGTGKTIFGAGWPTPILLIDADKGIVSIIASKRIPDSAKNEIHVVSLSDISIDPGVQQPVGFLTACAVLLSVEKEGHYDGIQPKTIVVDSLTTLSAYAMTHVQAITQHTGKPPSLPDFGRQMNELREFIKRGVALDVNFICIAHEQYQKDENSGRIWCLPLVTGKLAPELGLYFDEVYHAEATSIGGVDKYQLITKASGLITAKSRLDLPSPIENDYNKSIAGTIDALKLKAENLRKGGGIGVGVPSIKTN</sequence>
<evidence type="ECO:0000313" key="1">
    <source>
        <dbReference type="EMBL" id="QJA56737.1"/>
    </source>
</evidence>
<gene>
    <name evidence="1" type="ORF">MM415B01803_0016</name>
</gene>
<organism evidence="1">
    <name type="scientific">viral metagenome</name>
    <dbReference type="NCBI Taxonomy" id="1070528"/>
    <lineage>
        <taxon>unclassified sequences</taxon>
        <taxon>metagenomes</taxon>
        <taxon>organismal metagenomes</taxon>
    </lineage>
</organism>
<name>A0A6M3II42_9ZZZZ</name>